<dbReference type="Pfam" id="PF00702">
    <property type="entry name" value="Hydrolase"/>
    <property type="match status" value="1"/>
</dbReference>
<dbReference type="SUPFAM" id="SSF56784">
    <property type="entry name" value="HAD-like"/>
    <property type="match status" value="1"/>
</dbReference>
<dbReference type="InterPro" id="IPR023214">
    <property type="entry name" value="HAD_sf"/>
</dbReference>
<dbReference type="Gene3D" id="1.10.150.240">
    <property type="entry name" value="Putative phosphatase, domain 2"/>
    <property type="match status" value="1"/>
</dbReference>
<dbReference type="InterPro" id="IPR023198">
    <property type="entry name" value="PGP-like_dom2"/>
</dbReference>
<dbReference type="PANTHER" id="PTHR43611">
    <property type="entry name" value="ALPHA-D-GLUCOSE 1-PHOSPHATE PHOSPHATASE"/>
    <property type="match status" value="1"/>
</dbReference>
<accession>A0A172TUM4</accession>
<dbReference type="InterPro" id="IPR006439">
    <property type="entry name" value="HAD-SF_hydro_IA"/>
</dbReference>
<dbReference type="SFLD" id="SFLDG01129">
    <property type="entry name" value="C1.5:_HAD__Beta-PGM__Phosphata"/>
    <property type="match status" value="1"/>
</dbReference>
<dbReference type="Proteomes" id="UP000077177">
    <property type="component" value="Chromosome"/>
</dbReference>
<dbReference type="InterPro" id="IPR036412">
    <property type="entry name" value="HAD-like_sf"/>
</dbReference>
<organism evidence="1 2">
    <name type="scientific">Flavisolibacter tropicus</name>
    <dbReference type="NCBI Taxonomy" id="1492898"/>
    <lineage>
        <taxon>Bacteria</taxon>
        <taxon>Pseudomonadati</taxon>
        <taxon>Bacteroidota</taxon>
        <taxon>Chitinophagia</taxon>
        <taxon>Chitinophagales</taxon>
        <taxon>Chitinophagaceae</taxon>
        <taxon>Flavisolibacter</taxon>
    </lineage>
</organism>
<dbReference type="EMBL" id="CP011390">
    <property type="protein sequence ID" value="ANE50821.1"/>
    <property type="molecule type" value="Genomic_DNA"/>
</dbReference>
<dbReference type="KEGG" id="fla:SY85_10200"/>
<proteinExistence type="predicted"/>
<evidence type="ECO:0008006" key="3">
    <source>
        <dbReference type="Google" id="ProtNLM"/>
    </source>
</evidence>
<dbReference type="Gene3D" id="3.40.50.1000">
    <property type="entry name" value="HAD superfamily/HAD-like"/>
    <property type="match status" value="1"/>
</dbReference>
<protein>
    <recommendedName>
        <fullName evidence="3">Hydrolase</fullName>
    </recommendedName>
</protein>
<dbReference type="NCBIfam" id="TIGR01509">
    <property type="entry name" value="HAD-SF-IA-v3"/>
    <property type="match status" value="1"/>
</dbReference>
<dbReference type="PANTHER" id="PTHR43611:SF3">
    <property type="entry name" value="FLAVIN MONONUCLEOTIDE HYDROLASE 1, CHLOROPLATIC"/>
    <property type="match status" value="1"/>
</dbReference>
<evidence type="ECO:0000313" key="1">
    <source>
        <dbReference type="EMBL" id="ANE50821.1"/>
    </source>
</evidence>
<keyword evidence="2" id="KW-1185">Reference proteome</keyword>
<name>A0A172TUM4_9BACT</name>
<dbReference type="AlphaFoldDB" id="A0A172TUM4"/>
<gene>
    <name evidence="1" type="ORF">SY85_10200</name>
</gene>
<reference evidence="1 2" key="2">
    <citation type="journal article" date="2016" name="Int. J. Syst. Evol. Microbiol.">
        <title>Flavisolibacter tropicus sp. nov., isolated from tropical soil.</title>
        <authorList>
            <person name="Lee J.J."/>
            <person name="Kang M.S."/>
            <person name="Kim G.S."/>
            <person name="Lee C.S."/>
            <person name="Lim S."/>
            <person name="Lee J."/>
            <person name="Roh S.H."/>
            <person name="Kang H."/>
            <person name="Ha J.M."/>
            <person name="Bae S."/>
            <person name="Jung H.Y."/>
            <person name="Kim M.K."/>
        </authorList>
    </citation>
    <scope>NUCLEOTIDE SEQUENCE [LARGE SCALE GENOMIC DNA]</scope>
    <source>
        <strain evidence="1 2">LCS9</strain>
    </source>
</reference>
<sequence>MNSEQLANGLRLRDIKVIFLDIGGVLLTNGWGRVSRQSAAEEFGVDFSVMDKRHELIFNIYEEGRVSLDVYMDTILFYEPRPFTKEAFRTFMFQQSKLLPNMLDWLIAWKAQQPQLRFFSLNNEPRELHQHRVDHFELRRLYDGFVCSCDLGLRKPDPQIFAVALGVAGVQPHECLYIDDREVMVTAGKMAGLNVWHHQNSEATISFLQSL</sequence>
<dbReference type="SFLD" id="SFLDS00003">
    <property type="entry name" value="Haloacid_Dehalogenase"/>
    <property type="match status" value="1"/>
</dbReference>
<evidence type="ECO:0000313" key="2">
    <source>
        <dbReference type="Proteomes" id="UP000077177"/>
    </source>
</evidence>
<reference evidence="2" key="1">
    <citation type="submission" date="2015-01" db="EMBL/GenBank/DDBJ databases">
        <title>Flavisolibacter sp./LCS9/ whole genome sequencing.</title>
        <authorList>
            <person name="Kim M.K."/>
            <person name="Srinivasan S."/>
            <person name="Lee J.-J."/>
        </authorList>
    </citation>
    <scope>NUCLEOTIDE SEQUENCE [LARGE SCALE GENOMIC DNA]</scope>
    <source>
        <strain evidence="2">LCS9</strain>
    </source>
</reference>
<dbReference type="RefSeq" id="WP_066404179.1">
    <property type="nucleotide sequence ID" value="NZ_CP011390.1"/>
</dbReference>
<dbReference type="OrthoDB" id="9797415at2"/>